<feature type="coiled-coil region" evidence="1">
    <location>
        <begin position="522"/>
        <end position="632"/>
    </location>
</feature>
<reference evidence="4 5" key="1">
    <citation type="submission" date="2019-08" db="EMBL/GenBank/DDBJ databases">
        <title>Hyperibacter terrae gen. nov., sp. nov. and Hyperibacter viscosus sp. nov., two new members in the family Rhodospirillaceae isolated from the rhizosphere of Hypericum perforatum.</title>
        <authorList>
            <person name="Noviana Z."/>
        </authorList>
    </citation>
    <scope>NUCLEOTIDE SEQUENCE [LARGE SCALE GENOMIC DNA]</scope>
    <source>
        <strain evidence="4 5">R5913</strain>
    </source>
</reference>
<proteinExistence type="predicted"/>
<sequence>MAEQVGSTPMATKAIERRLRARLGPWLLLARLGLFWERLWPAIWPAVGIAGLFLVLALLDLPTRLPPWLHALLLAAFAGAIGLALWRGLRRFPAPSDAEARRRLELDSDLPHRPLTLLVEPLAAGLGHPEAEALWSLHRTRLLAAIGRLRLKLPRPGLAARDPWGLRAALGLFLVIGLVAAGPDSLARIKQALIPGLTAGPPAAPPSYDIWITPPAYTGLAPILLSSSTPMPAENAGAPATGGGTTATDNAGAPKPLAIAENSVVLAQVENSPQQPSLALGEETRTLEPLAQKSWRLEDGHLVTGDRLVLKLGNRELAQWPIAIIPDKPPTVAFTADPAQTERGVLKLSYTASDDYGVEHVTAKITPLGDAASAAPIELDLPVPGSGLRQTRAESYHDLTANPLAGSPVMLTLAARDATDQVGHSETRNITLPERPFHHPVARAIIALRKILALQPDKRRALVYAFDKLGSDTEAYNNDVVVMLALSSVSARLRYDRNLDRALPDLLQLLWDTALRIEEGESAVAMQRLRDAQDALQRALDQGASDEELAKLVEELRQAMNQFLDALMEKMKRDLAEGKNMQPVDPDKMSLGRDDLERMLDQAQQMAEAGAKDAARNMLSKLREMLENLQADPFAGQPQEGENEALQMMQKLQGLTQKQQELLDRSFRDQQRVEQGGSPQEMQGAANDQEALRQGLGEVMRSFGDMTGNIPGSLGKAERAMKDAVGALDNGDPGAANQAQAEAMNQLMESQQQMLKALAERFGSRPGAAPRDQLLSQQPDPGQRQQEGTGMIDTGDVKLPEAADLQRARQILDELRRRSSEQFRPKVERDYLQRLLDRF</sequence>
<feature type="compositionally biased region" description="Polar residues" evidence="2">
    <location>
        <begin position="774"/>
        <end position="788"/>
    </location>
</feature>
<feature type="transmembrane region" description="Helical" evidence="3">
    <location>
        <begin position="39"/>
        <end position="59"/>
    </location>
</feature>
<feature type="region of interest" description="Disordered" evidence="2">
    <location>
        <begin position="668"/>
        <end position="688"/>
    </location>
</feature>
<dbReference type="RefSeq" id="WP_191908260.1">
    <property type="nucleotide sequence ID" value="NZ_CP042906.1"/>
</dbReference>
<evidence type="ECO:0000313" key="5">
    <source>
        <dbReference type="Proteomes" id="UP000326202"/>
    </source>
</evidence>
<dbReference type="Proteomes" id="UP000326202">
    <property type="component" value="Chromosome"/>
</dbReference>
<gene>
    <name evidence="4" type="ORF">FRZ44_46440</name>
</gene>
<dbReference type="Pfam" id="PF13779">
    <property type="entry name" value="DUF4175"/>
    <property type="match status" value="1"/>
</dbReference>
<dbReference type="NCBIfam" id="TIGR02302">
    <property type="entry name" value="aProt_lowcomp"/>
    <property type="match status" value="1"/>
</dbReference>
<keyword evidence="1" id="KW-0175">Coiled coil</keyword>
<organism evidence="4 5">
    <name type="scientific">Hypericibacter terrae</name>
    <dbReference type="NCBI Taxonomy" id="2602015"/>
    <lineage>
        <taxon>Bacteria</taxon>
        <taxon>Pseudomonadati</taxon>
        <taxon>Pseudomonadota</taxon>
        <taxon>Alphaproteobacteria</taxon>
        <taxon>Rhodospirillales</taxon>
        <taxon>Dongiaceae</taxon>
        <taxon>Hypericibacter</taxon>
    </lineage>
</organism>
<dbReference type="InterPro" id="IPR012683">
    <property type="entry name" value="CHP02302_TM"/>
</dbReference>
<feature type="region of interest" description="Disordered" evidence="2">
    <location>
        <begin position="760"/>
        <end position="801"/>
    </location>
</feature>
<evidence type="ECO:0000313" key="4">
    <source>
        <dbReference type="EMBL" id="QEX19331.1"/>
    </source>
</evidence>
<evidence type="ECO:0000256" key="2">
    <source>
        <dbReference type="SAM" id="MobiDB-lite"/>
    </source>
</evidence>
<dbReference type="AlphaFoldDB" id="A0A5J6MQ74"/>
<dbReference type="EMBL" id="CP042906">
    <property type="protein sequence ID" value="QEX19331.1"/>
    <property type="molecule type" value="Genomic_DNA"/>
</dbReference>
<feature type="transmembrane region" description="Helical" evidence="3">
    <location>
        <begin position="65"/>
        <end position="86"/>
    </location>
</feature>
<evidence type="ECO:0000256" key="3">
    <source>
        <dbReference type="SAM" id="Phobius"/>
    </source>
</evidence>
<keyword evidence="3" id="KW-0812">Transmembrane</keyword>
<evidence type="ECO:0000256" key="1">
    <source>
        <dbReference type="SAM" id="Coils"/>
    </source>
</evidence>
<protein>
    <submittedName>
        <fullName evidence="4">TIGR02302 family protein</fullName>
    </submittedName>
</protein>
<name>A0A5J6MQ74_9PROT</name>
<keyword evidence="5" id="KW-1185">Reference proteome</keyword>
<keyword evidence="3" id="KW-0472">Membrane</keyword>
<dbReference type="KEGG" id="htq:FRZ44_46440"/>
<accession>A0A5J6MQ74</accession>
<keyword evidence="3" id="KW-1133">Transmembrane helix</keyword>